<dbReference type="OMA" id="FWSSARY"/>
<dbReference type="EMBL" id="AM920427">
    <property type="protein sequence ID" value="CAP81092.1"/>
    <property type="molecule type" value="Genomic_DNA"/>
</dbReference>
<name>B6H135_PENRW</name>
<sequence length="259" mass="28053">MGSTSLVGRNLPAYFMPMGVLKAHWTSATVRFCGHPAVHIVVLTGTRKWDLLNRMMSTGISDLGVTSERKAVFSSDKRTIARIEYVLYNTYGYRNGGLSSLSGLGQEQVSSHSRKPTGCTWQSGNNVASQYKDGKDFILYGPIRAALFWSSARYCSTGLRRAGWTDPLPHLGTSRHTGVTGHLQGVKGETNPHAINVELLTGGQTGTWIPSTIRVKSLSQEQGSRIDSVDIGFESRAKGKGSTEASRGGILRSLGILHV</sequence>
<protein>
    <submittedName>
        <fullName evidence="1">Uncharacterized protein</fullName>
    </submittedName>
</protein>
<organism evidence="1 2">
    <name type="scientific">Penicillium rubens (strain ATCC 28089 / DSM 1075 / NRRL 1951 / Wisconsin 54-1255)</name>
    <name type="common">Penicillium chrysogenum</name>
    <dbReference type="NCBI Taxonomy" id="500485"/>
    <lineage>
        <taxon>Eukaryota</taxon>
        <taxon>Fungi</taxon>
        <taxon>Dikarya</taxon>
        <taxon>Ascomycota</taxon>
        <taxon>Pezizomycotina</taxon>
        <taxon>Eurotiomycetes</taxon>
        <taxon>Eurotiomycetidae</taxon>
        <taxon>Eurotiales</taxon>
        <taxon>Aspergillaceae</taxon>
        <taxon>Penicillium</taxon>
        <taxon>Penicillium chrysogenum species complex</taxon>
    </lineage>
</organism>
<gene>
    <name evidence="1" type="ORF">Pc12g14650</name>
    <name evidence="1" type="ORF">PCH_Pc12g14650</name>
</gene>
<dbReference type="Proteomes" id="UP000000724">
    <property type="component" value="Contig Pc00c12"/>
</dbReference>
<evidence type="ECO:0000313" key="2">
    <source>
        <dbReference type="Proteomes" id="UP000000724"/>
    </source>
</evidence>
<accession>B6H135</accession>
<reference evidence="1 2" key="1">
    <citation type="journal article" date="2008" name="Nat. Biotechnol.">
        <title>Genome sequencing and analysis of the filamentous fungus Penicillium chrysogenum.</title>
        <authorList>
            <person name="van den Berg M.A."/>
            <person name="Albang R."/>
            <person name="Albermann K."/>
            <person name="Badger J.H."/>
            <person name="Daran J.-M."/>
            <person name="Driessen A.J.M."/>
            <person name="Garcia-Estrada C."/>
            <person name="Fedorova N.D."/>
            <person name="Harris D.M."/>
            <person name="Heijne W.H.M."/>
            <person name="Joardar V.S."/>
            <person name="Kiel J.A.K.W."/>
            <person name="Kovalchuk A."/>
            <person name="Martin J.F."/>
            <person name="Nierman W.C."/>
            <person name="Nijland J.G."/>
            <person name="Pronk J.T."/>
            <person name="Roubos J.A."/>
            <person name="van der Klei I.J."/>
            <person name="van Peij N.N.M.E."/>
            <person name="Veenhuis M."/>
            <person name="von Doehren H."/>
            <person name="Wagner C."/>
            <person name="Wortman J.R."/>
            <person name="Bovenberg R.A.L."/>
        </authorList>
    </citation>
    <scope>NUCLEOTIDE SEQUENCE [LARGE SCALE GENOMIC DNA]</scope>
    <source>
        <strain evidence="2">ATCC 28089 / DSM 1075 / NRRL 1951 / Wisconsin 54-1255</strain>
    </source>
</reference>
<dbReference type="VEuPathDB" id="FungiDB:PCH_Pc12g14650"/>
<evidence type="ECO:0000313" key="1">
    <source>
        <dbReference type="EMBL" id="CAP81092.1"/>
    </source>
</evidence>
<dbReference type="HOGENOM" id="CLU_1074026_0_0_1"/>
<dbReference type="AlphaFoldDB" id="B6H135"/>
<proteinExistence type="predicted"/>
<keyword evidence="2" id="KW-1185">Reference proteome</keyword>